<evidence type="ECO:0000313" key="5">
    <source>
        <dbReference type="EMBL" id="KAH3878434.1"/>
    </source>
</evidence>
<dbReference type="SUPFAM" id="SSF52058">
    <property type="entry name" value="L domain-like"/>
    <property type="match status" value="1"/>
</dbReference>
<evidence type="ECO:0000256" key="4">
    <source>
        <dbReference type="SAM" id="MobiDB-lite"/>
    </source>
</evidence>
<dbReference type="PROSITE" id="PS51450">
    <property type="entry name" value="LRR"/>
    <property type="match status" value="2"/>
</dbReference>
<dbReference type="GO" id="GO:0031012">
    <property type="term" value="C:extracellular matrix"/>
    <property type="evidence" value="ECO:0007669"/>
    <property type="project" value="TreeGrafter"/>
</dbReference>
<feature type="region of interest" description="Disordered" evidence="4">
    <location>
        <begin position="122"/>
        <end position="145"/>
    </location>
</feature>
<protein>
    <submittedName>
        <fullName evidence="5">Uncharacterized protein</fullName>
    </submittedName>
</protein>
<gene>
    <name evidence="5" type="ORF">DPMN_002327</name>
</gene>
<dbReference type="Gene3D" id="3.80.10.10">
    <property type="entry name" value="Ribonuclease Inhibitor"/>
    <property type="match status" value="1"/>
</dbReference>
<evidence type="ECO:0000256" key="1">
    <source>
        <dbReference type="ARBA" id="ARBA00022614"/>
    </source>
</evidence>
<keyword evidence="2" id="KW-0732">Signal</keyword>
<dbReference type="PANTHER" id="PTHR24373:SF370">
    <property type="entry name" value="FISH-LIPS, ISOFORM E"/>
    <property type="match status" value="1"/>
</dbReference>
<dbReference type="InterPro" id="IPR032675">
    <property type="entry name" value="LRR_dom_sf"/>
</dbReference>
<evidence type="ECO:0000256" key="2">
    <source>
        <dbReference type="ARBA" id="ARBA00022729"/>
    </source>
</evidence>
<evidence type="ECO:0000313" key="6">
    <source>
        <dbReference type="Proteomes" id="UP000828390"/>
    </source>
</evidence>
<reference evidence="5" key="1">
    <citation type="journal article" date="2019" name="bioRxiv">
        <title>The Genome of the Zebra Mussel, Dreissena polymorpha: A Resource for Invasive Species Research.</title>
        <authorList>
            <person name="McCartney M.A."/>
            <person name="Auch B."/>
            <person name="Kono T."/>
            <person name="Mallez S."/>
            <person name="Zhang Y."/>
            <person name="Obille A."/>
            <person name="Becker A."/>
            <person name="Abrahante J.E."/>
            <person name="Garbe J."/>
            <person name="Badalamenti J.P."/>
            <person name="Herman A."/>
            <person name="Mangelson H."/>
            <person name="Liachko I."/>
            <person name="Sullivan S."/>
            <person name="Sone E.D."/>
            <person name="Koren S."/>
            <person name="Silverstein K.A.T."/>
            <person name="Beckman K.B."/>
            <person name="Gohl D.M."/>
        </authorList>
    </citation>
    <scope>NUCLEOTIDE SEQUENCE</scope>
    <source>
        <strain evidence="5">Duluth1</strain>
        <tissue evidence="5">Whole animal</tissue>
    </source>
</reference>
<accession>A0A9D4MM28</accession>
<dbReference type="Proteomes" id="UP000828390">
    <property type="component" value="Unassembled WGS sequence"/>
</dbReference>
<dbReference type="EMBL" id="JAIWYP010000001">
    <property type="protein sequence ID" value="KAH3878434.1"/>
    <property type="molecule type" value="Genomic_DNA"/>
</dbReference>
<keyword evidence="6" id="KW-1185">Reference proteome</keyword>
<dbReference type="InterPro" id="IPR001611">
    <property type="entry name" value="Leu-rich_rpt"/>
</dbReference>
<dbReference type="AlphaFoldDB" id="A0A9D4MM28"/>
<dbReference type="SMART" id="SM00369">
    <property type="entry name" value="LRR_TYP"/>
    <property type="match status" value="2"/>
</dbReference>
<dbReference type="GO" id="GO:0005615">
    <property type="term" value="C:extracellular space"/>
    <property type="evidence" value="ECO:0007669"/>
    <property type="project" value="TreeGrafter"/>
</dbReference>
<dbReference type="Pfam" id="PF13855">
    <property type="entry name" value="LRR_8"/>
    <property type="match status" value="1"/>
</dbReference>
<reference evidence="5" key="2">
    <citation type="submission" date="2020-11" db="EMBL/GenBank/DDBJ databases">
        <authorList>
            <person name="McCartney M.A."/>
            <person name="Auch B."/>
            <person name="Kono T."/>
            <person name="Mallez S."/>
            <person name="Becker A."/>
            <person name="Gohl D.M."/>
            <person name="Silverstein K.A.T."/>
            <person name="Koren S."/>
            <person name="Bechman K.B."/>
            <person name="Herman A."/>
            <person name="Abrahante J.E."/>
            <person name="Garbe J."/>
        </authorList>
    </citation>
    <scope>NUCLEOTIDE SEQUENCE</scope>
    <source>
        <strain evidence="5">Duluth1</strain>
        <tissue evidence="5">Whole animal</tissue>
    </source>
</reference>
<organism evidence="5 6">
    <name type="scientific">Dreissena polymorpha</name>
    <name type="common">Zebra mussel</name>
    <name type="synonym">Mytilus polymorpha</name>
    <dbReference type="NCBI Taxonomy" id="45954"/>
    <lineage>
        <taxon>Eukaryota</taxon>
        <taxon>Metazoa</taxon>
        <taxon>Spiralia</taxon>
        <taxon>Lophotrochozoa</taxon>
        <taxon>Mollusca</taxon>
        <taxon>Bivalvia</taxon>
        <taxon>Autobranchia</taxon>
        <taxon>Heteroconchia</taxon>
        <taxon>Euheterodonta</taxon>
        <taxon>Imparidentia</taxon>
        <taxon>Neoheterodontei</taxon>
        <taxon>Myida</taxon>
        <taxon>Dreissenoidea</taxon>
        <taxon>Dreissenidae</taxon>
        <taxon>Dreissena</taxon>
    </lineage>
</organism>
<dbReference type="InterPro" id="IPR050328">
    <property type="entry name" value="Dev_Immune_Receptor"/>
</dbReference>
<dbReference type="PANTHER" id="PTHR24373">
    <property type="entry name" value="SLIT RELATED LEUCINE-RICH REPEAT NEURONAL PROTEIN"/>
    <property type="match status" value="1"/>
</dbReference>
<evidence type="ECO:0000256" key="3">
    <source>
        <dbReference type="ARBA" id="ARBA00022737"/>
    </source>
</evidence>
<dbReference type="InterPro" id="IPR003591">
    <property type="entry name" value="Leu-rich_rpt_typical-subtyp"/>
</dbReference>
<proteinExistence type="predicted"/>
<keyword evidence="3" id="KW-0677">Repeat</keyword>
<keyword evidence="1" id="KW-0433">Leucine-rich repeat</keyword>
<comment type="caution">
    <text evidence="5">The sequence shown here is derived from an EMBL/GenBank/DDBJ whole genome shotgun (WGS) entry which is preliminary data.</text>
</comment>
<sequence length="145" mass="16875">MSATKSRATGYGLLMAKQVGDYIRLWTVGGKPSSLERCRSLNVNRLRNISRATFRGLIKLQDLYLSNNTFESIDDGVFEVVTNLTKLYLSNNQLRNISRATFRGLIKLQYLEREREIEERRERVRDSESALRSRDSRDIEIVETR</sequence>
<name>A0A9D4MM28_DREPO</name>